<protein>
    <submittedName>
        <fullName evidence="2">Uncharacterized protein</fullName>
    </submittedName>
</protein>
<evidence type="ECO:0000313" key="2">
    <source>
        <dbReference type="EMBL" id="RMB94154.1"/>
    </source>
</evidence>
<dbReference type="EMBL" id="QRBI01000197">
    <property type="protein sequence ID" value="RMB94154.1"/>
    <property type="molecule type" value="Genomic_DNA"/>
</dbReference>
<proteinExistence type="predicted"/>
<organism evidence="2 3">
    <name type="scientific">Hirundo rustica rustica</name>
    <dbReference type="NCBI Taxonomy" id="333673"/>
    <lineage>
        <taxon>Eukaryota</taxon>
        <taxon>Metazoa</taxon>
        <taxon>Chordata</taxon>
        <taxon>Craniata</taxon>
        <taxon>Vertebrata</taxon>
        <taxon>Euteleostomi</taxon>
        <taxon>Archelosauria</taxon>
        <taxon>Archosauria</taxon>
        <taxon>Dinosauria</taxon>
        <taxon>Saurischia</taxon>
        <taxon>Theropoda</taxon>
        <taxon>Coelurosauria</taxon>
        <taxon>Aves</taxon>
        <taxon>Neognathae</taxon>
        <taxon>Neoaves</taxon>
        <taxon>Telluraves</taxon>
        <taxon>Australaves</taxon>
        <taxon>Passeriformes</taxon>
        <taxon>Sylvioidea</taxon>
        <taxon>Hirundinidae</taxon>
        <taxon>Hirundo</taxon>
    </lineage>
</organism>
<keyword evidence="3" id="KW-1185">Reference proteome</keyword>
<reference evidence="2 3" key="1">
    <citation type="submission" date="2018-07" db="EMBL/GenBank/DDBJ databases">
        <title>A high quality draft genome assembly of the barn swallow (H. rustica rustica).</title>
        <authorList>
            <person name="Formenti G."/>
            <person name="Chiara M."/>
            <person name="Poveda L."/>
            <person name="Francoijs K.-J."/>
            <person name="Bonisoli-Alquati A."/>
            <person name="Canova L."/>
            <person name="Gianfranceschi L."/>
            <person name="Horner D.S."/>
            <person name="Saino N."/>
        </authorList>
    </citation>
    <scope>NUCLEOTIDE SEQUENCE [LARGE SCALE GENOMIC DNA]</scope>
    <source>
        <strain evidence="2">Chelidonia</strain>
        <tissue evidence="2">Blood</tissue>
    </source>
</reference>
<dbReference type="AlphaFoldDB" id="A0A3M0IZG8"/>
<dbReference type="Proteomes" id="UP000269221">
    <property type="component" value="Unassembled WGS sequence"/>
</dbReference>
<evidence type="ECO:0000313" key="3">
    <source>
        <dbReference type="Proteomes" id="UP000269221"/>
    </source>
</evidence>
<comment type="caution">
    <text evidence="2">The sequence shown here is derived from an EMBL/GenBank/DDBJ whole genome shotgun (WGS) entry which is preliminary data.</text>
</comment>
<accession>A0A3M0IZG8</accession>
<name>A0A3M0IZG8_HIRRU</name>
<sequence>MRPELLAEPLREVRSERLYLRPNAPRSGSGMLWRGAGHRRCPRQPSPRTPGRAQSSLPAPRPLPRHEASRSAPPVSVLPKSASQPQDVARARWLTCTLGRHLQEEEE</sequence>
<gene>
    <name evidence="2" type="ORF">DUI87_28959</name>
</gene>
<feature type="region of interest" description="Disordered" evidence="1">
    <location>
        <begin position="21"/>
        <end position="88"/>
    </location>
</feature>
<evidence type="ECO:0000256" key="1">
    <source>
        <dbReference type="SAM" id="MobiDB-lite"/>
    </source>
</evidence>